<dbReference type="EMBL" id="BMLK01000006">
    <property type="protein sequence ID" value="GGN47603.1"/>
    <property type="molecule type" value="Genomic_DNA"/>
</dbReference>
<name>A0ABQ2JLK5_9SPHN</name>
<dbReference type="Proteomes" id="UP000605099">
    <property type="component" value="Unassembled WGS sequence"/>
</dbReference>
<organism evidence="1 2">
    <name type="scientific">Novosphingobium indicum</name>
    <dbReference type="NCBI Taxonomy" id="462949"/>
    <lineage>
        <taxon>Bacteria</taxon>
        <taxon>Pseudomonadati</taxon>
        <taxon>Pseudomonadota</taxon>
        <taxon>Alphaproteobacteria</taxon>
        <taxon>Sphingomonadales</taxon>
        <taxon>Sphingomonadaceae</taxon>
        <taxon>Novosphingobium</taxon>
    </lineage>
</organism>
<comment type="caution">
    <text evidence="1">The sequence shown here is derived from an EMBL/GenBank/DDBJ whole genome shotgun (WGS) entry which is preliminary data.</text>
</comment>
<protein>
    <submittedName>
        <fullName evidence="1">Uncharacterized protein</fullName>
    </submittedName>
</protein>
<evidence type="ECO:0000313" key="2">
    <source>
        <dbReference type="Proteomes" id="UP000605099"/>
    </source>
</evidence>
<reference evidence="2" key="1">
    <citation type="journal article" date="2019" name="Int. J. Syst. Evol. Microbiol.">
        <title>The Global Catalogue of Microorganisms (GCM) 10K type strain sequencing project: providing services to taxonomists for standard genome sequencing and annotation.</title>
        <authorList>
            <consortium name="The Broad Institute Genomics Platform"/>
            <consortium name="The Broad Institute Genome Sequencing Center for Infectious Disease"/>
            <person name="Wu L."/>
            <person name="Ma J."/>
        </authorList>
    </citation>
    <scope>NUCLEOTIDE SEQUENCE [LARGE SCALE GENOMIC DNA]</scope>
    <source>
        <strain evidence="2">CGMCC 1.6784</strain>
    </source>
</reference>
<accession>A0ABQ2JLK5</accession>
<keyword evidence="2" id="KW-1185">Reference proteome</keyword>
<proteinExistence type="predicted"/>
<gene>
    <name evidence="1" type="ORF">GCM10011349_16170</name>
</gene>
<sequence>MAGSYPKVALQAGQTRASKWIGDWQFGQAKARIAFLIKGVVGANARHALSVPPPCPQRTYSVTLISIISGEPKASSCVALETATERDGRKGHRGGKSCDC</sequence>
<evidence type="ECO:0000313" key="1">
    <source>
        <dbReference type="EMBL" id="GGN47603.1"/>
    </source>
</evidence>